<dbReference type="InterPro" id="IPR039555">
    <property type="entry name" value="TraF/TrbB"/>
</dbReference>
<dbReference type="OrthoDB" id="5559625at2"/>
<organism evidence="2 3">
    <name type="scientific">Nitrosomonas aestuarii</name>
    <dbReference type="NCBI Taxonomy" id="52441"/>
    <lineage>
        <taxon>Bacteria</taxon>
        <taxon>Pseudomonadati</taxon>
        <taxon>Pseudomonadota</taxon>
        <taxon>Betaproteobacteria</taxon>
        <taxon>Nitrosomonadales</taxon>
        <taxon>Nitrosomonadaceae</taxon>
        <taxon>Nitrosomonas</taxon>
    </lineage>
</organism>
<dbReference type="RefSeq" id="WP_090700852.1">
    <property type="nucleotide sequence ID" value="NZ_FOSP01000021.1"/>
</dbReference>
<feature type="coiled-coil region" evidence="1">
    <location>
        <begin position="63"/>
        <end position="90"/>
    </location>
</feature>
<evidence type="ECO:0000313" key="3">
    <source>
        <dbReference type="Proteomes" id="UP000199533"/>
    </source>
</evidence>
<sequence>MKQLLPVSIFVLSIGLLIPTRLSAQSGSLVSDYPSAWQCDRTKFIWYCEVDELDDEETPHAVAEHARMREMEAIEQLEALQQELKGKRALAIIDPTPENVAAYIELQNASMNQASVFSDVWRRVVWQTPALNYELHRPVNNAGIEVQRQVHQTAVTQKLNEISREWGIFFFFRSDCPYCHVMSSTLKVISDMHGITIFPISLDGSGLPEYPNPSRDNGMAKQLNVQEVPMMVLGNVKTRNMVGLGSGVISSQEMIERMYILTATQPGELY</sequence>
<dbReference type="InterPro" id="IPR036249">
    <property type="entry name" value="Thioredoxin-like_sf"/>
</dbReference>
<dbReference type="AlphaFoldDB" id="A0A1I4DKV1"/>
<dbReference type="SUPFAM" id="SSF52833">
    <property type="entry name" value="Thioredoxin-like"/>
    <property type="match status" value="1"/>
</dbReference>
<dbReference type="STRING" id="52441.SAMN05216302_102186"/>
<dbReference type="CDD" id="cd01659">
    <property type="entry name" value="TRX_superfamily"/>
    <property type="match status" value="1"/>
</dbReference>
<evidence type="ECO:0000256" key="1">
    <source>
        <dbReference type="SAM" id="Coils"/>
    </source>
</evidence>
<dbReference type="EMBL" id="FOSP01000021">
    <property type="protein sequence ID" value="SFK93693.1"/>
    <property type="molecule type" value="Genomic_DNA"/>
</dbReference>
<proteinExistence type="predicted"/>
<gene>
    <name evidence="2" type="ORF">SAMN05216302_102186</name>
</gene>
<name>A0A1I4DKV1_9PROT</name>
<reference evidence="3" key="1">
    <citation type="submission" date="2016-10" db="EMBL/GenBank/DDBJ databases">
        <authorList>
            <person name="Varghese N."/>
            <person name="Submissions S."/>
        </authorList>
    </citation>
    <scope>NUCLEOTIDE SEQUENCE [LARGE SCALE GENOMIC DNA]</scope>
    <source>
        <strain evidence="3">Nm69</strain>
    </source>
</reference>
<accession>A0A1I4DKV1</accession>
<keyword evidence="1" id="KW-0175">Coiled coil</keyword>
<evidence type="ECO:0000313" key="2">
    <source>
        <dbReference type="EMBL" id="SFK93693.1"/>
    </source>
</evidence>
<dbReference type="Pfam" id="PF13728">
    <property type="entry name" value="TraF"/>
    <property type="match status" value="1"/>
</dbReference>
<protein>
    <submittedName>
        <fullName evidence="2">Conjugal transfer pilus assembly protein TraF</fullName>
    </submittedName>
</protein>
<keyword evidence="3" id="KW-1185">Reference proteome</keyword>
<dbReference type="Gene3D" id="3.40.30.10">
    <property type="entry name" value="Glutaredoxin"/>
    <property type="match status" value="1"/>
</dbReference>
<dbReference type="Proteomes" id="UP000199533">
    <property type="component" value="Unassembled WGS sequence"/>
</dbReference>